<evidence type="ECO:0000313" key="2">
    <source>
        <dbReference type="EMBL" id="KAG7365106.1"/>
    </source>
</evidence>
<organism evidence="2 3">
    <name type="scientific">Nitzschia inconspicua</name>
    <dbReference type="NCBI Taxonomy" id="303405"/>
    <lineage>
        <taxon>Eukaryota</taxon>
        <taxon>Sar</taxon>
        <taxon>Stramenopiles</taxon>
        <taxon>Ochrophyta</taxon>
        <taxon>Bacillariophyta</taxon>
        <taxon>Bacillariophyceae</taxon>
        <taxon>Bacillariophycidae</taxon>
        <taxon>Bacillariales</taxon>
        <taxon>Bacillariaceae</taxon>
        <taxon>Nitzschia</taxon>
    </lineage>
</organism>
<reference evidence="2" key="2">
    <citation type="submission" date="2021-04" db="EMBL/GenBank/DDBJ databases">
        <authorList>
            <person name="Podell S."/>
        </authorList>
    </citation>
    <scope>NUCLEOTIDE SEQUENCE</scope>
    <source>
        <strain evidence="2">Hildebrandi</strain>
    </source>
</reference>
<dbReference type="Proteomes" id="UP000693970">
    <property type="component" value="Unassembled WGS sequence"/>
</dbReference>
<dbReference type="PANTHER" id="PTHR43569:SF2">
    <property type="entry name" value="AMIDOHYDROLASE-RELATED DOMAIN-CONTAINING PROTEIN"/>
    <property type="match status" value="1"/>
</dbReference>
<dbReference type="InterPro" id="IPR006680">
    <property type="entry name" value="Amidohydro-rel"/>
</dbReference>
<feature type="domain" description="Amidohydrolase-related" evidence="1">
    <location>
        <begin position="24"/>
        <end position="364"/>
    </location>
</feature>
<dbReference type="GO" id="GO:0016787">
    <property type="term" value="F:hydrolase activity"/>
    <property type="evidence" value="ECO:0007669"/>
    <property type="project" value="InterPro"/>
</dbReference>
<evidence type="ECO:0000259" key="1">
    <source>
        <dbReference type="Pfam" id="PF04909"/>
    </source>
</evidence>
<name>A0A9K3LQL4_9STRA</name>
<comment type="caution">
    <text evidence="2">The sequence shown here is derived from an EMBL/GenBank/DDBJ whole genome shotgun (WGS) entry which is preliminary data.</text>
</comment>
<dbReference type="Pfam" id="PF04909">
    <property type="entry name" value="Amidohydro_2"/>
    <property type="match status" value="1"/>
</dbReference>
<dbReference type="EMBL" id="JAGRRH010000009">
    <property type="protein sequence ID" value="KAG7365106.1"/>
    <property type="molecule type" value="Genomic_DNA"/>
</dbReference>
<accession>A0A9K3LQL4</accession>
<dbReference type="InterPro" id="IPR052350">
    <property type="entry name" value="Metallo-dep_Lactonases"/>
</dbReference>
<keyword evidence="3" id="KW-1185">Reference proteome</keyword>
<dbReference type="PANTHER" id="PTHR43569">
    <property type="entry name" value="AMIDOHYDROLASE"/>
    <property type="match status" value="1"/>
</dbReference>
<proteinExistence type="predicted"/>
<gene>
    <name evidence="2" type="ORF">IV203_038309</name>
</gene>
<dbReference type="AlphaFoldDB" id="A0A9K3LQL4"/>
<protein>
    <submittedName>
        <fullName evidence="2">Amidohydrolase</fullName>
    </submittedName>
</protein>
<reference evidence="2" key="1">
    <citation type="journal article" date="2021" name="Sci. Rep.">
        <title>Diploid genomic architecture of Nitzschia inconspicua, an elite biomass production diatom.</title>
        <authorList>
            <person name="Oliver A."/>
            <person name="Podell S."/>
            <person name="Pinowska A."/>
            <person name="Traller J.C."/>
            <person name="Smith S.R."/>
            <person name="McClure R."/>
            <person name="Beliaev A."/>
            <person name="Bohutskyi P."/>
            <person name="Hill E.A."/>
            <person name="Rabines A."/>
            <person name="Zheng H."/>
            <person name="Allen L.Z."/>
            <person name="Kuo A."/>
            <person name="Grigoriev I.V."/>
            <person name="Allen A.E."/>
            <person name="Hazlebeck D."/>
            <person name="Allen E.E."/>
        </authorList>
    </citation>
    <scope>NUCLEOTIDE SEQUENCE</scope>
    <source>
        <strain evidence="2">Hildebrandi</strain>
    </source>
</reference>
<evidence type="ECO:0000313" key="3">
    <source>
        <dbReference type="Proteomes" id="UP000693970"/>
    </source>
</evidence>
<dbReference type="OrthoDB" id="2135488at2759"/>
<sequence>MHNKSADDKAFGSKGNNLPVRFFDAHHHFLDTKANGTSFQVFLASLMPETTYLPDHYYRDVIAPLNAAGIEFLGSVHVECLPDDGYEEAKWVLHQSCACSSASVKGIVASFHLGRENTVTANKELEKLAAIPHVKGIRWILDCVGKYEGGKTATHVATIRHDGIDFLRGSEGGYDGRAIPSFERGFALLASHQLTFDLQCAPAQLLEAANLCSRHPSVKVVIDHLGKPRMLLRPDSNDDGTAFPDERELAVWREGMRAMASNENVYVKISMLGYAVPGWVRSLSRITLIKSLVQETVKLFGPHRCMVATNFFQDPAFSDSGGESLVGPTPLEFLELVYSFLKQDYTEKDLDFIFASTAMEFYGIV</sequence>